<dbReference type="EMBL" id="LUCM01007455">
    <property type="protein sequence ID" value="KAA0189901.1"/>
    <property type="molecule type" value="Genomic_DNA"/>
</dbReference>
<keyword evidence="3" id="KW-1185">Reference proteome</keyword>
<proteinExistence type="predicted"/>
<evidence type="ECO:0000313" key="3">
    <source>
        <dbReference type="Proteomes" id="UP000728185"/>
    </source>
</evidence>
<dbReference type="InterPro" id="IPR057989">
    <property type="entry name" value="TPR_RPAP1/MINIYO-like"/>
</dbReference>
<dbReference type="Proteomes" id="UP000728185">
    <property type="component" value="Unassembled WGS sequence"/>
</dbReference>
<reference evidence="2" key="1">
    <citation type="submission" date="2019-05" db="EMBL/GenBank/DDBJ databases">
        <title>Annotation for the trematode Fasciolopsis buski.</title>
        <authorList>
            <person name="Choi Y.-J."/>
        </authorList>
    </citation>
    <scope>NUCLEOTIDE SEQUENCE</scope>
    <source>
        <strain evidence="2">HT</strain>
        <tissue evidence="2">Whole worm</tissue>
    </source>
</reference>
<evidence type="ECO:0000259" key="1">
    <source>
        <dbReference type="Pfam" id="PF25766"/>
    </source>
</evidence>
<comment type="caution">
    <text evidence="2">The sequence shown here is derived from an EMBL/GenBank/DDBJ whole genome shotgun (WGS) entry which is preliminary data.</text>
</comment>
<feature type="non-terminal residue" evidence="2">
    <location>
        <position position="157"/>
    </location>
</feature>
<name>A0A8E0RRQ5_9TREM</name>
<dbReference type="OrthoDB" id="348201at2759"/>
<dbReference type="Pfam" id="PF25766">
    <property type="entry name" value="TPR_RPAP1"/>
    <property type="match status" value="1"/>
</dbReference>
<gene>
    <name evidence="2" type="ORF">FBUS_07524</name>
</gene>
<dbReference type="AlphaFoldDB" id="A0A8E0RRQ5"/>
<protein>
    <recommendedName>
        <fullName evidence="1">RPAP1/MINIYO-like TPR repeats domain-containing protein</fullName>
    </recommendedName>
</protein>
<evidence type="ECO:0000313" key="2">
    <source>
        <dbReference type="EMBL" id="KAA0189901.1"/>
    </source>
</evidence>
<sequence length="157" mass="17581">VLLHSLTNGLRWLFYLVHRNFSGARSAPTNLSNTGLLDPLSHFTRLCIGCLAYPGAGALGFGESGYLLAQMISRLEPVSRLSERAMCVQSFERVDLPQQCASFYDLYVLLLPLDDLLYPEETDESVLRSYVAAVWSGVVRVDKQPLLFLIAIHHLNR</sequence>
<organism evidence="2 3">
    <name type="scientific">Fasciolopsis buskii</name>
    <dbReference type="NCBI Taxonomy" id="27845"/>
    <lineage>
        <taxon>Eukaryota</taxon>
        <taxon>Metazoa</taxon>
        <taxon>Spiralia</taxon>
        <taxon>Lophotrochozoa</taxon>
        <taxon>Platyhelminthes</taxon>
        <taxon>Trematoda</taxon>
        <taxon>Digenea</taxon>
        <taxon>Plagiorchiida</taxon>
        <taxon>Echinostomata</taxon>
        <taxon>Echinostomatoidea</taxon>
        <taxon>Fasciolidae</taxon>
        <taxon>Fasciolopsis</taxon>
    </lineage>
</organism>
<feature type="domain" description="RPAP1/MINIYO-like TPR repeats" evidence="1">
    <location>
        <begin position="109"/>
        <end position="157"/>
    </location>
</feature>
<accession>A0A8E0RRQ5</accession>